<evidence type="ECO:0000313" key="4">
    <source>
        <dbReference type="Proteomes" id="UP000595897"/>
    </source>
</evidence>
<dbReference type="KEGG" id="ahb:bsdtb5_08170"/>
<name>A0A7R7EJD2_9FIRM</name>
<organism evidence="3 4">
    <name type="scientific">Anaeromicropila herbilytica</name>
    <dbReference type="NCBI Taxonomy" id="2785025"/>
    <lineage>
        <taxon>Bacteria</taxon>
        <taxon>Bacillati</taxon>
        <taxon>Bacillota</taxon>
        <taxon>Clostridia</taxon>
        <taxon>Lachnospirales</taxon>
        <taxon>Lachnospiraceae</taxon>
        <taxon>Anaeromicropila</taxon>
    </lineage>
</organism>
<feature type="compositionally biased region" description="Basic and acidic residues" evidence="1">
    <location>
        <begin position="173"/>
        <end position="183"/>
    </location>
</feature>
<proteinExistence type="predicted"/>
<gene>
    <name evidence="3" type="ORF">bsdtb5_08170</name>
</gene>
<dbReference type="AlphaFoldDB" id="A0A7R7EJD2"/>
<dbReference type="Pfam" id="PF03432">
    <property type="entry name" value="Relaxase"/>
    <property type="match status" value="1"/>
</dbReference>
<evidence type="ECO:0000313" key="3">
    <source>
        <dbReference type="EMBL" id="BCN29522.1"/>
    </source>
</evidence>
<keyword evidence="4" id="KW-1185">Reference proteome</keyword>
<protein>
    <submittedName>
        <fullName evidence="3">Mobilisation protein</fullName>
    </submittedName>
</protein>
<reference evidence="3 4" key="1">
    <citation type="submission" date="2020-11" db="EMBL/GenBank/DDBJ databases">
        <title>Draft genome sequencing of a Lachnospiraceae strain isolated from anoxic soil subjected to BSD treatment.</title>
        <authorList>
            <person name="Uek A."/>
            <person name="Tonouchi A."/>
        </authorList>
    </citation>
    <scope>NUCLEOTIDE SEQUENCE [LARGE SCALE GENOMIC DNA]</scope>
    <source>
        <strain evidence="3 4">TB5</strain>
    </source>
</reference>
<dbReference type="Proteomes" id="UP000595897">
    <property type="component" value="Chromosome"/>
</dbReference>
<dbReference type="EMBL" id="AP024169">
    <property type="protein sequence ID" value="BCN29522.1"/>
    <property type="molecule type" value="Genomic_DNA"/>
</dbReference>
<accession>A0A7R7EJD2</accession>
<dbReference type="RefSeq" id="WP_271714793.1">
    <property type="nucleotide sequence ID" value="NZ_AP024169.1"/>
</dbReference>
<feature type="domain" description="MobA/VirD2-like nuclease" evidence="2">
    <location>
        <begin position="32"/>
        <end position="167"/>
    </location>
</feature>
<evidence type="ECO:0000259" key="2">
    <source>
        <dbReference type="Pfam" id="PF03432"/>
    </source>
</evidence>
<feature type="region of interest" description="Disordered" evidence="1">
    <location>
        <begin position="173"/>
        <end position="199"/>
    </location>
</feature>
<sequence>MAIIEFINGKKNTEGKRTTYKSLGSMKRLINYILKPEKTNEWLKGGIGCNPDTAYEEFILTKALYNKLPSTTTERSKSDQLIHFTQSFKKEEVSPELCKEIADELLNHELFQGYQVVYATHIDREHLHTHFVINSVNMDDGIRWHISANDLQRLKDYSDELCREHGLSIIPKKDKNQRRENTRLHQHTSSGEYRAKKQGRSWKAETLHAGLAVRKVALNREEFISMMNGLGYKVRWEDTRKDITFTTPEGKKINSDKLGFPERNYTPLTKESLEKQFALNRQVKENNNESIIRAQEKSKLEILKIIDSLTRDNDTNQYPFQNNWNNGHLEGQALKDKLIELEKGKGIDWERE</sequence>
<dbReference type="InterPro" id="IPR005094">
    <property type="entry name" value="Endonuclease_MobA/VirD2"/>
</dbReference>
<evidence type="ECO:0000256" key="1">
    <source>
        <dbReference type="SAM" id="MobiDB-lite"/>
    </source>
</evidence>